<reference evidence="1" key="1">
    <citation type="journal article" date="2017" name="Virus Res.">
        <title>Next generation sequencing elucidates cacao badnavirus diversity and reveals the existence of more than ten viral species.</title>
        <authorList>
            <person name="Muller E."/>
            <person name="Ravel S."/>
            <person name="Agret C."/>
            <person name="Abrokwah F."/>
            <person name="Dzahini-Obiatey H."/>
            <person name="Galyuon I."/>
            <person name="Kouakou K."/>
            <person name="Jeyaseelan E.C."/>
            <person name="Allainguillaume J."/>
            <person name="Wetten A."/>
        </authorList>
    </citation>
    <scope>NUCLEOTIDE SEQUENCE</scope>
    <source>
        <strain evidence="1">CIDivo-15</strain>
    </source>
</reference>
<evidence type="ECO:0000313" key="1">
    <source>
        <dbReference type="EMBL" id="ATZ69456.1"/>
    </source>
</evidence>
<accession>A0A2H4U920</accession>
<organism evidence="1">
    <name type="scientific">Cacao swollen shoot CD virus</name>
    <dbReference type="NCBI Taxonomy" id="1960255"/>
    <lineage>
        <taxon>Viruses</taxon>
        <taxon>Riboviria</taxon>
        <taxon>Pararnavirae</taxon>
        <taxon>Artverviricota</taxon>
        <taxon>Revtraviricetes</taxon>
        <taxon>Ortervirales</taxon>
        <taxon>Caulimoviridae</taxon>
        <taxon>Badnavirus</taxon>
        <taxon>Badnavirus alphainflatheobromae</taxon>
    </lineage>
</organism>
<name>A0A2H4U920_9VIRU</name>
<proteinExistence type="predicted"/>
<dbReference type="EMBL" id="MF642718">
    <property type="protein sequence ID" value="ATZ69456.1"/>
    <property type="molecule type" value="Genomic_DNA"/>
</dbReference>
<sequence>MEPVPDRTTGRRADEIPPTQLLGASYPYSLAYDGLLQQREDTITHGTLTLASEQAISRQLYRLKEEAAKRALNTLRDLQGILHHERNHLSNSAARDNWASDRLPLTRQMSTELDQHATAIYGIIERVVQP</sequence>
<protein>
    <submittedName>
        <fullName evidence="1">ORFY protein</fullName>
    </submittedName>
</protein>